<comment type="subcellular location">
    <subcellularLocation>
        <location evidence="1">Membrane</location>
        <topology evidence="1">Multi-pass membrane protein</topology>
    </subcellularLocation>
</comment>
<comment type="caution">
    <text evidence="6">The sequence shown here is derived from an EMBL/GenBank/DDBJ whole genome shotgun (WGS) entry which is preliminary data.</text>
</comment>
<evidence type="ECO:0000256" key="5">
    <source>
        <dbReference type="SAM" id="Phobius"/>
    </source>
</evidence>
<feature type="transmembrane region" description="Helical" evidence="5">
    <location>
        <begin position="128"/>
        <end position="151"/>
    </location>
</feature>
<keyword evidence="3 5" id="KW-1133">Transmembrane helix</keyword>
<proteinExistence type="predicted"/>
<dbReference type="PANTHER" id="PTHR21284">
    <property type="entry name" value="EG:80H7.2 PROTEIN"/>
    <property type="match status" value="1"/>
</dbReference>
<dbReference type="Proteomes" id="UP001374579">
    <property type="component" value="Unassembled WGS sequence"/>
</dbReference>
<evidence type="ECO:0000313" key="6">
    <source>
        <dbReference type="EMBL" id="KAK7091809.1"/>
    </source>
</evidence>
<dbReference type="GO" id="GO:0016020">
    <property type="term" value="C:membrane"/>
    <property type="evidence" value="ECO:0007669"/>
    <property type="project" value="UniProtKB-SubCell"/>
</dbReference>
<feature type="transmembrane region" description="Helical" evidence="5">
    <location>
        <begin position="90"/>
        <end position="116"/>
    </location>
</feature>
<gene>
    <name evidence="6" type="ORF">V1264_009445</name>
</gene>
<dbReference type="Gene3D" id="1.20.140.150">
    <property type="match status" value="1"/>
</dbReference>
<dbReference type="PANTHER" id="PTHR21284:SF12">
    <property type="entry name" value="EG:80H7.2 PROTEIN"/>
    <property type="match status" value="1"/>
</dbReference>
<dbReference type="Pfam" id="PF13903">
    <property type="entry name" value="Claudin_2"/>
    <property type="match status" value="1"/>
</dbReference>
<keyword evidence="2 5" id="KW-0812">Transmembrane</keyword>
<name>A0AAN9ASD3_9CAEN</name>
<protein>
    <submittedName>
        <fullName evidence="6">Uncharacterized protein</fullName>
    </submittedName>
</protein>
<dbReference type="EMBL" id="JBAMIC010000022">
    <property type="protein sequence ID" value="KAK7091809.1"/>
    <property type="molecule type" value="Genomic_DNA"/>
</dbReference>
<accession>A0AAN9ASD3</accession>
<feature type="transmembrane region" description="Helical" evidence="5">
    <location>
        <begin position="7"/>
        <end position="33"/>
    </location>
</feature>
<dbReference type="AlphaFoldDB" id="A0AAN9ASD3"/>
<sequence length="234" mass="26591">MVERSRIFSIAGLILSSLAAIFVIASFASPYWVETETRVSGSGFERMGLWVACFHNYYPVNRPITNKRYEGCWQGISYEMNDLYDHFFPVWLRAVQALMTLAVLMTLACVKLNIIYFIRCCSHNRNRIFVLISAIFSFVAAFFLILSTIIFGVKVDQDREWLPQPDSVSLAWAYGFAILAGFLTLFSGMCMATDFVRMRLEDKYDSAAHGSGPAVRYAAPPPNYNHAVNGKHRY</sequence>
<organism evidence="6 7">
    <name type="scientific">Littorina saxatilis</name>
    <dbReference type="NCBI Taxonomy" id="31220"/>
    <lineage>
        <taxon>Eukaryota</taxon>
        <taxon>Metazoa</taxon>
        <taxon>Spiralia</taxon>
        <taxon>Lophotrochozoa</taxon>
        <taxon>Mollusca</taxon>
        <taxon>Gastropoda</taxon>
        <taxon>Caenogastropoda</taxon>
        <taxon>Littorinimorpha</taxon>
        <taxon>Littorinoidea</taxon>
        <taxon>Littorinidae</taxon>
        <taxon>Littorina</taxon>
    </lineage>
</organism>
<keyword evidence="4 5" id="KW-0472">Membrane</keyword>
<evidence type="ECO:0000313" key="7">
    <source>
        <dbReference type="Proteomes" id="UP001374579"/>
    </source>
</evidence>
<reference evidence="6 7" key="1">
    <citation type="submission" date="2024-02" db="EMBL/GenBank/DDBJ databases">
        <title>Chromosome-scale genome assembly of the rough periwinkle Littorina saxatilis.</title>
        <authorList>
            <person name="De Jode A."/>
            <person name="Faria R."/>
            <person name="Formenti G."/>
            <person name="Sims Y."/>
            <person name="Smith T.P."/>
            <person name="Tracey A."/>
            <person name="Wood J.M.D."/>
            <person name="Zagrodzka Z.B."/>
            <person name="Johannesson K."/>
            <person name="Butlin R.K."/>
            <person name="Leder E.H."/>
        </authorList>
    </citation>
    <scope>NUCLEOTIDE SEQUENCE [LARGE SCALE GENOMIC DNA]</scope>
    <source>
        <strain evidence="6">Snail1</strain>
        <tissue evidence="6">Muscle</tissue>
    </source>
</reference>
<keyword evidence="7" id="KW-1185">Reference proteome</keyword>
<dbReference type="InterPro" id="IPR004031">
    <property type="entry name" value="PMP22/EMP/MP20/Claudin"/>
</dbReference>
<evidence type="ECO:0000256" key="2">
    <source>
        <dbReference type="ARBA" id="ARBA00022692"/>
    </source>
</evidence>
<feature type="transmembrane region" description="Helical" evidence="5">
    <location>
        <begin position="171"/>
        <end position="196"/>
    </location>
</feature>
<evidence type="ECO:0000256" key="3">
    <source>
        <dbReference type="ARBA" id="ARBA00022989"/>
    </source>
</evidence>
<evidence type="ECO:0000256" key="1">
    <source>
        <dbReference type="ARBA" id="ARBA00004141"/>
    </source>
</evidence>
<evidence type="ECO:0000256" key="4">
    <source>
        <dbReference type="ARBA" id="ARBA00023136"/>
    </source>
</evidence>